<dbReference type="GO" id="GO:0090313">
    <property type="term" value="P:regulation of protein targeting to membrane"/>
    <property type="evidence" value="ECO:0007669"/>
    <property type="project" value="TreeGrafter"/>
</dbReference>
<dbReference type="InterPro" id="IPR007844">
    <property type="entry name" value="AsmA"/>
</dbReference>
<dbReference type="GO" id="GO:0005886">
    <property type="term" value="C:plasma membrane"/>
    <property type="evidence" value="ECO:0007669"/>
    <property type="project" value="TreeGrafter"/>
</dbReference>
<evidence type="ECO:0000313" key="4">
    <source>
        <dbReference type="Proteomes" id="UP000254266"/>
    </source>
</evidence>
<dbReference type="AlphaFoldDB" id="A0A370DEV4"/>
<sequence length="650" mass="73112">MKYFRYPLIIICTLIIVIISALTIINFSNINFSKPYITKLISEALNREIKFNGDINIKFIPPHITINNVELENAAWKTSENQIDLESMDVILDLDSLLSAEVKISQINLKGIKLDLHNDSKDRANWFFGKTTQSDDDKSEKNKKPVVLPFHSNIDISLSDITVIYKDEIIKHDHSFFIEELKLRNKNNKSHIFINAVHNSEHLNLDIETELLKNILVVKKLPIMITGNYGNIEIELDTEIPLKEIDTEKLVIEFDIDFENFSTIDKFIKSGLPVIRNELGRIDIKGKLIKKEKKITLEMKSSKIGKSVFEGDIEYVADAVRPKIKAAMEFEKLDLLFLNKDSNKKQVKTEPIEKTERDVLFSETKLDLNFLNKVDTDLNIKIEDIDHKQLEFETLDLIASLKNGLLIIKKLHIVNNRDEEIDLKLRLDTKNDNKVDLLFITENLKLGENDVLSEYITGANTNLKVNLQGKGDSVKNMMANLNGQVVVKVGEGTVDKDLLKFIGSNILMDLVDAVNPVSDSSETSSLECAVVRLDIKDGVATANKGVVMQTDKIQVISSGMIDLKNETLEFGIKPQAREGIELNLNSLASMVKIDGSIKTPTISMSVKDTAVVYSYFATGGVTFLAKSLFDTATRDGNPCKTALLGPDEVN</sequence>
<proteinExistence type="predicted"/>
<dbReference type="Pfam" id="PF05170">
    <property type="entry name" value="AsmA"/>
    <property type="match status" value="2"/>
</dbReference>
<evidence type="ECO:0000313" key="3">
    <source>
        <dbReference type="EMBL" id="RDH82696.1"/>
    </source>
</evidence>
<keyword evidence="4" id="KW-1185">Reference proteome</keyword>
<feature type="domain" description="AsmA" evidence="2">
    <location>
        <begin position="1"/>
        <end position="162"/>
    </location>
</feature>
<keyword evidence="1" id="KW-0812">Transmembrane</keyword>
<dbReference type="InterPro" id="IPR052894">
    <property type="entry name" value="AsmA-related"/>
</dbReference>
<keyword evidence="1" id="KW-0472">Membrane</keyword>
<gene>
    <name evidence="3" type="ORF">DIZ80_10475</name>
</gene>
<feature type="transmembrane region" description="Helical" evidence="1">
    <location>
        <begin position="7"/>
        <end position="27"/>
    </location>
</feature>
<comment type="caution">
    <text evidence="3">The sequence shown here is derived from an EMBL/GenBank/DDBJ whole genome shotgun (WGS) entry which is preliminary data.</text>
</comment>
<dbReference type="PANTHER" id="PTHR30441">
    <property type="entry name" value="DUF748 DOMAIN-CONTAINING PROTEIN"/>
    <property type="match status" value="1"/>
</dbReference>
<protein>
    <recommendedName>
        <fullName evidence="2">AsmA domain-containing protein</fullName>
    </recommendedName>
</protein>
<evidence type="ECO:0000256" key="1">
    <source>
        <dbReference type="SAM" id="Phobius"/>
    </source>
</evidence>
<dbReference type="Proteomes" id="UP000254266">
    <property type="component" value="Unassembled WGS sequence"/>
</dbReference>
<name>A0A370DEV4_9GAMM</name>
<feature type="domain" description="AsmA" evidence="2">
    <location>
        <begin position="302"/>
        <end position="544"/>
    </location>
</feature>
<reference evidence="3 4" key="1">
    <citation type="journal article" date="2018" name="ISME J.">
        <title>Endosymbiont genomes yield clues of tubeworm success.</title>
        <authorList>
            <person name="Li Y."/>
            <person name="Liles M.R."/>
            <person name="Halanych K.M."/>
        </authorList>
    </citation>
    <scope>NUCLEOTIDE SEQUENCE [LARGE SCALE GENOMIC DNA]</scope>
    <source>
        <strain evidence="3">A1464</strain>
    </source>
</reference>
<dbReference type="EMBL" id="QFXC01000011">
    <property type="protein sequence ID" value="RDH82696.1"/>
    <property type="molecule type" value="Genomic_DNA"/>
</dbReference>
<organism evidence="3 4">
    <name type="scientific">endosymbiont of Galathealinum brachiosum</name>
    <dbReference type="NCBI Taxonomy" id="2200906"/>
    <lineage>
        <taxon>Bacteria</taxon>
        <taxon>Pseudomonadati</taxon>
        <taxon>Pseudomonadota</taxon>
        <taxon>Gammaproteobacteria</taxon>
        <taxon>sulfur-oxidizing symbionts</taxon>
    </lineage>
</organism>
<dbReference type="PANTHER" id="PTHR30441:SF8">
    <property type="entry name" value="DUF748 DOMAIN-CONTAINING PROTEIN"/>
    <property type="match status" value="1"/>
</dbReference>
<keyword evidence="1" id="KW-1133">Transmembrane helix</keyword>
<accession>A0A370DEV4</accession>
<evidence type="ECO:0000259" key="2">
    <source>
        <dbReference type="Pfam" id="PF05170"/>
    </source>
</evidence>